<protein>
    <submittedName>
        <fullName evidence="2">Uncharacterized protein</fullName>
    </submittedName>
</protein>
<dbReference type="RefSeq" id="WP_106538415.1">
    <property type="nucleotide sequence ID" value="NZ_PYGE01000013.1"/>
</dbReference>
<feature type="compositionally biased region" description="Low complexity" evidence="1">
    <location>
        <begin position="146"/>
        <end position="162"/>
    </location>
</feature>
<feature type="region of interest" description="Disordered" evidence="1">
    <location>
        <begin position="140"/>
        <end position="162"/>
    </location>
</feature>
<proteinExistence type="predicted"/>
<keyword evidence="3" id="KW-1185">Reference proteome</keyword>
<name>A0A2P8DWF7_9ACTN</name>
<evidence type="ECO:0000256" key="1">
    <source>
        <dbReference type="SAM" id="MobiDB-lite"/>
    </source>
</evidence>
<accession>A0A2P8DWF7</accession>
<dbReference type="OrthoDB" id="5173766at2"/>
<gene>
    <name evidence="2" type="ORF">CLV30_11339</name>
</gene>
<evidence type="ECO:0000313" key="2">
    <source>
        <dbReference type="EMBL" id="PSL01551.1"/>
    </source>
</evidence>
<dbReference type="Proteomes" id="UP000243528">
    <property type="component" value="Unassembled WGS sequence"/>
</dbReference>
<dbReference type="AlphaFoldDB" id="A0A2P8DWF7"/>
<sequence length="383" mass="40336">MTAGDDGGGRVQYAVHGLLSAWREHDQRCTEVLDGTRREAENLARMLDGIDGLAGVDGLDSLGEQVAGIMKTGTAQAEHELRRAGESYATETRALLALLTGDPGLTTAAFTLPDPGSGIAGIVATFTTDTSRRYVGHLLGDHDASSTQPADAAGTAATTGTAASPAHVDTFTAMFPDHLRPTITAMITHPRSHAIQAHGPDVTDDALQARLTWRKDPVGRDNHAHRWTLHDDGTVTTNHGVGATAGRFNSIEALANPLQAVVHACGNTTDGLDTYLNANSKGKIARIYVPATLAGLEPGDTAAFRGAGAKTAKMADDWQKGRTYAMHNGADPMPIVPTNPTVDGADPGAAMIFRKAGDRWIMTTCYPVAQQPQDFTRLRGSTS</sequence>
<dbReference type="EMBL" id="PYGE01000013">
    <property type="protein sequence ID" value="PSL01551.1"/>
    <property type="molecule type" value="Genomic_DNA"/>
</dbReference>
<organism evidence="2 3">
    <name type="scientific">Haloactinopolyspora alba</name>
    <dbReference type="NCBI Taxonomy" id="648780"/>
    <lineage>
        <taxon>Bacteria</taxon>
        <taxon>Bacillati</taxon>
        <taxon>Actinomycetota</taxon>
        <taxon>Actinomycetes</taxon>
        <taxon>Jiangellales</taxon>
        <taxon>Jiangellaceae</taxon>
        <taxon>Haloactinopolyspora</taxon>
    </lineage>
</organism>
<reference evidence="2 3" key="1">
    <citation type="submission" date="2018-03" db="EMBL/GenBank/DDBJ databases">
        <title>Genomic Encyclopedia of Archaeal and Bacterial Type Strains, Phase II (KMG-II): from individual species to whole genera.</title>
        <authorList>
            <person name="Goeker M."/>
        </authorList>
    </citation>
    <scope>NUCLEOTIDE SEQUENCE [LARGE SCALE GENOMIC DNA]</scope>
    <source>
        <strain evidence="2 3">DSM 45211</strain>
    </source>
</reference>
<evidence type="ECO:0000313" key="3">
    <source>
        <dbReference type="Proteomes" id="UP000243528"/>
    </source>
</evidence>
<comment type="caution">
    <text evidence="2">The sequence shown here is derived from an EMBL/GenBank/DDBJ whole genome shotgun (WGS) entry which is preliminary data.</text>
</comment>